<proteinExistence type="inferred from homology"/>
<sequence>MIGRLAGTIIHRGLDQVMIDVRGVGYVVHVSALTSQSLPRVGEPCALYTDLLVREDLLQLFGFSSLLEKEWYRLLISVQGIGSKAALAILGTLGPEALGRSIALGDWSAVKAAPGVGPKIAQRVVNELRDKAPSIMAMGGDLTVEAAPVIEVEEGAVAVPKAPRPAPAATPKTNFTAEALSALTNLGYSPTEAAGAVAQASEDPAAVDTAKLIRLALRLLAPKD</sequence>
<dbReference type="InterPro" id="IPR011114">
    <property type="entry name" value="RuvA_C"/>
</dbReference>
<keyword evidence="4 6" id="KW-0233">DNA recombination</keyword>
<keyword evidence="2 6" id="KW-0227">DNA damage</keyword>
<protein>
    <recommendedName>
        <fullName evidence="6">Holliday junction branch migration complex subunit RuvA</fullName>
    </recommendedName>
</protein>
<comment type="subcellular location">
    <subcellularLocation>
        <location evidence="6">Cytoplasm</location>
    </subcellularLocation>
</comment>
<dbReference type="SMART" id="SM00278">
    <property type="entry name" value="HhH1"/>
    <property type="match status" value="2"/>
</dbReference>
<evidence type="ECO:0000256" key="6">
    <source>
        <dbReference type="HAMAP-Rule" id="MF_00031"/>
    </source>
</evidence>
<keyword evidence="9" id="KW-1185">Reference proteome</keyword>
<evidence type="ECO:0000256" key="1">
    <source>
        <dbReference type="ARBA" id="ARBA00022490"/>
    </source>
</evidence>
<keyword evidence="5 6" id="KW-0234">DNA repair</keyword>
<dbReference type="Gene3D" id="1.10.150.20">
    <property type="entry name" value="5' to 3' exonuclease, C-terminal subdomain"/>
    <property type="match status" value="1"/>
</dbReference>
<evidence type="ECO:0000256" key="5">
    <source>
        <dbReference type="ARBA" id="ARBA00023204"/>
    </source>
</evidence>
<evidence type="ECO:0000313" key="8">
    <source>
        <dbReference type="EMBL" id="WRY34238.1"/>
    </source>
</evidence>
<keyword evidence="3 6" id="KW-0238">DNA-binding</keyword>
<dbReference type="Pfam" id="PF14520">
    <property type="entry name" value="HHH_5"/>
    <property type="match status" value="1"/>
</dbReference>
<keyword evidence="8" id="KW-0378">Hydrolase</keyword>
<comment type="subunit">
    <text evidence="6">Homotetramer. Forms an RuvA(8)-RuvB(12)-Holliday junction (HJ) complex. HJ DNA is sandwiched between 2 RuvA tetramers; dsDNA enters through RuvA and exits via RuvB. An RuvB hexamer assembles on each DNA strand where it exits the tetramer. Each RuvB hexamer is contacted by two RuvA subunits (via domain III) on 2 adjacent RuvB subunits; this complex drives branch migration. In the full resolvosome a probable DNA-RuvA(4)-RuvB(12)-RuvC(2) complex forms which resolves the HJ.</text>
</comment>
<dbReference type="InterPro" id="IPR036267">
    <property type="entry name" value="RuvA_C_sf"/>
</dbReference>
<comment type="domain">
    <text evidence="6">Has three domains with a flexible linker between the domains II and III and assumes an 'L' shape. Domain III is highly mobile and contacts RuvB.</text>
</comment>
<dbReference type="EMBL" id="CP135443">
    <property type="protein sequence ID" value="WRY34238.1"/>
    <property type="molecule type" value="Genomic_DNA"/>
</dbReference>
<comment type="similarity">
    <text evidence="6">Belongs to the RuvA family.</text>
</comment>
<dbReference type="GO" id="GO:0003678">
    <property type="term" value="F:DNA helicase activity"/>
    <property type="evidence" value="ECO:0007669"/>
    <property type="project" value="UniProtKB-EC"/>
</dbReference>
<dbReference type="InterPro" id="IPR003583">
    <property type="entry name" value="Hlx-hairpin-Hlx_DNA-bd_motif"/>
</dbReference>
<comment type="caution">
    <text evidence="6">Lacks conserved residue(s) required for the propagation of feature annotation.</text>
</comment>
<evidence type="ECO:0000259" key="7">
    <source>
        <dbReference type="SMART" id="SM00278"/>
    </source>
</evidence>
<comment type="function">
    <text evidence="6">The RuvA-RuvB-RuvC complex processes Holliday junction (HJ) DNA during genetic recombination and DNA repair, while the RuvA-RuvB complex plays an important role in the rescue of blocked DNA replication forks via replication fork reversal (RFR). RuvA specifically binds to HJ cruciform DNA, conferring on it an open structure. The RuvB hexamer acts as an ATP-dependent pump, pulling dsDNA into and through the RuvAB complex. HJ branch migration allows RuvC to scan DNA until it finds its consensus sequence, where it cleaves and resolves the cruciform DNA.</text>
</comment>
<dbReference type="SUPFAM" id="SSF46929">
    <property type="entry name" value="DNA helicase RuvA subunit, C-terminal domain"/>
    <property type="match status" value="1"/>
</dbReference>
<dbReference type="InterPro" id="IPR000085">
    <property type="entry name" value="RuvA"/>
</dbReference>
<dbReference type="SUPFAM" id="SSF50249">
    <property type="entry name" value="Nucleic acid-binding proteins"/>
    <property type="match status" value="1"/>
</dbReference>
<dbReference type="CDD" id="cd14332">
    <property type="entry name" value="UBA_RuvA_C"/>
    <property type="match status" value="1"/>
</dbReference>
<dbReference type="Pfam" id="PF07499">
    <property type="entry name" value="RuvA_C"/>
    <property type="match status" value="1"/>
</dbReference>
<dbReference type="InterPro" id="IPR013849">
    <property type="entry name" value="DNA_helicase_Holl-junc_RuvA_I"/>
</dbReference>
<keyword evidence="1 6" id="KW-0963">Cytoplasm</keyword>
<evidence type="ECO:0000313" key="9">
    <source>
        <dbReference type="Proteomes" id="UP001623290"/>
    </source>
</evidence>
<dbReference type="HAMAP" id="MF_00031">
    <property type="entry name" value="DNA_HJ_migration_RuvA"/>
    <property type="match status" value="1"/>
</dbReference>
<organism evidence="8 9">
    <name type="scientific">Thioclava litoralis</name>
    <dbReference type="NCBI Taxonomy" id="3076557"/>
    <lineage>
        <taxon>Bacteria</taxon>
        <taxon>Pseudomonadati</taxon>
        <taxon>Pseudomonadota</taxon>
        <taxon>Alphaproteobacteria</taxon>
        <taxon>Rhodobacterales</taxon>
        <taxon>Paracoccaceae</taxon>
        <taxon>Thioclava</taxon>
    </lineage>
</organism>
<evidence type="ECO:0000256" key="4">
    <source>
        <dbReference type="ARBA" id="ARBA00023172"/>
    </source>
</evidence>
<feature type="domain" description="Helix-hairpin-helix DNA-binding motif class 1" evidence="7">
    <location>
        <begin position="73"/>
        <end position="92"/>
    </location>
</feature>
<dbReference type="GO" id="GO:0016787">
    <property type="term" value="F:hydrolase activity"/>
    <property type="evidence" value="ECO:0007669"/>
    <property type="project" value="UniProtKB-KW"/>
</dbReference>
<dbReference type="SUPFAM" id="SSF47781">
    <property type="entry name" value="RuvA domain 2-like"/>
    <property type="match status" value="1"/>
</dbReference>
<gene>
    <name evidence="6 8" type="primary">ruvA</name>
    <name evidence="8" type="ORF">RPE78_02815</name>
</gene>
<feature type="region of interest" description="Domain I" evidence="6">
    <location>
        <begin position="1"/>
        <end position="64"/>
    </location>
</feature>
<dbReference type="RefSeq" id="WP_406721189.1">
    <property type="nucleotide sequence ID" value="NZ_CP135443.1"/>
</dbReference>
<name>A0ABZ1E1I4_9RHOB</name>
<dbReference type="NCBIfam" id="TIGR00084">
    <property type="entry name" value="ruvA"/>
    <property type="match status" value="1"/>
</dbReference>
<dbReference type="InterPro" id="IPR010994">
    <property type="entry name" value="RuvA_2-like"/>
</dbReference>
<evidence type="ECO:0000256" key="2">
    <source>
        <dbReference type="ARBA" id="ARBA00022763"/>
    </source>
</evidence>
<dbReference type="Pfam" id="PF01330">
    <property type="entry name" value="RuvA_N"/>
    <property type="match status" value="1"/>
</dbReference>
<accession>A0ABZ1E1I4</accession>
<dbReference type="InterPro" id="IPR012340">
    <property type="entry name" value="NA-bd_OB-fold"/>
</dbReference>
<evidence type="ECO:0000256" key="3">
    <source>
        <dbReference type="ARBA" id="ARBA00023125"/>
    </source>
</evidence>
<feature type="region of interest" description="Domain III" evidence="6">
    <location>
        <begin position="173"/>
        <end position="224"/>
    </location>
</feature>
<dbReference type="Gene3D" id="1.10.8.10">
    <property type="entry name" value="DNA helicase RuvA subunit, C-terminal domain"/>
    <property type="match status" value="1"/>
</dbReference>
<reference evidence="8 9" key="1">
    <citation type="submission" date="2023-09" db="EMBL/GenBank/DDBJ databases">
        <title>Thioclava shenzhenensis sp. nov., a multidrug resistant bacteria-antagonizing species isolated from coastal seawater.</title>
        <authorList>
            <person name="Long M."/>
        </authorList>
    </citation>
    <scope>NUCLEOTIDE SEQUENCE [LARGE SCALE GENOMIC DNA]</scope>
    <source>
        <strain evidence="8 9">FTW29</strain>
    </source>
</reference>
<feature type="domain" description="Helix-hairpin-helix DNA-binding motif class 1" evidence="7">
    <location>
        <begin position="108"/>
        <end position="127"/>
    </location>
</feature>
<dbReference type="Proteomes" id="UP001623290">
    <property type="component" value="Chromosome"/>
</dbReference>
<dbReference type="Gene3D" id="2.40.50.140">
    <property type="entry name" value="Nucleic acid-binding proteins"/>
    <property type="match status" value="1"/>
</dbReference>